<dbReference type="Proteomes" id="UP000236311">
    <property type="component" value="Unassembled WGS sequence"/>
</dbReference>
<gene>
    <name evidence="1" type="ORF">AMURIS_05229</name>
</gene>
<evidence type="ECO:0000313" key="2">
    <source>
        <dbReference type="Proteomes" id="UP000236311"/>
    </source>
</evidence>
<reference evidence="1 2" key="1">
    <citation type="submission" date="2018-01" db="EMBL/GenBank/DDBJ databases">
        <authorList>
            <person name="Gaut B.S."/>
            <person name="Morton B.R."/>
            <person name="Clegg M.T."/>
            <person name="Duvall M.R."/>
        </authorList>
    </citation>
    <scope>NUCLEOTIDE SEQUENCE [LARGE SCALE GENOMIC DNA]</scope>
    <source>
        <strain evidence="1">GP69</strain>
    </source>
</reference>
<dbReference type="AlphaFoldDB" id="A0A2K4ZPP6"/>
<name>A0A2K4ZPP6_9FIRM</name>
<accession>A0A2K4ZPP6</accession>
<sequence length="51" mass="5877">MVGDSQDIHCNKCGKYLFTEKDTVSGCQRENDNKDYSYDVESDTFICDKCK</sequence>
<dbReference type="EMBL" id="OFSM01000052">
    <property type="protein sequence ID" value="SOY32464.1"/>
    <property type="molecule type" value="Genomic_DNA"/>
</dbReference>
<protein>
    <submittedName>
        <fullName evidence="1">Uncharacterized protein</fullName>
    </submittedName>
</protein>
<evidence type="ECO:0000313" key="1">
    <source>
        <dbReference type="EMBL" id="SOY32464.1"/>
    </source>
</evidence>
<organism evidence="1 2">
    <name type="scientific">Acetatifactor muris</name>
    <dbReference type="NCBI Taxonomy" id="879566"/>
    <lineage>
        <taxon>Bacteria</taxon>
        <taxon>Bacillati</taxon>
        <taxon>Bacillota</taxon>
        <taxon>Clostridia</taxon>
        <taxon>Lachnospirales</taxon>
        <taxon>Lachnospiraceae</taxon>
        <taxon>Acetatifactor</taxon>
    </lineage>
</organism>
<keyword evidence="2" id="KW-1185">Reference proteome</keyword>
<proteinExistence type="predicted"/>